<dbReference type="EMBL" id="JAZHFV010000005">
    <property type="protein sequence ID" value="MEX4008966.1"/>
    <property type="molecule type" value="Genomic_DNA"/>
</dbReference>
<feature type="transmembrane region" description="Helical" evidence="1">
    <location>
        <begin position="45"/>
        <end position="66"/>
    </location>
</feature>
<name>A0ABV3WXI0_9HYPH</name>
<keyword evidence="2" id="KW-0732">Signal</keyword>
<gene>
    <name evidence="3" type="ORF">V1479_16775</name>
</gene>
<evidence type="ECO:0000256" key="2">
    <source>
        <dbReference type="SAM" id="SignalP"/>
    </source>
</evidence>
<keyword evidence="1" id="KW-0472">Membrane</keyword>
<evidence type="ECO:0000313" key="3">
    <source>
        <dbReference type="EMBL" id="MEX4008966.1"/>
    </source>
</evidence>
<protein>
    <submittedName>
        <fullName evidence="3">Uncharacterized protein</fullName>
    </submittedName>
</protein>
<evidence type="ECO:0000313" key="4">
    <source>
        <dbReference type="Proteomes" id="UP001559025"/>
    </source>
</evidence>
<comment type="caution">
    <text evidence="3">The sequence shown here is derived from an EMBL/GenBank/DDBJ whole genome shotgun (WGS) entry which is preliminary data.</text>
</comment>
<keyword evidence="1" id="KW-0812">Transmembrane</keyword>
<proteinExistence type="predicted"/>
<organism evidence="3 4">
    <name type="scientific">Neoaquamicrobium sediminum</name>
    <dbReference type="NCBI Taxonomy" id="1849104"/>
    <lineage>
        <taxon>Bacteria</taxon>
        <taxon>Pseudomonadati</taxon>
        <taxon>Pseudomonadota</taxon>
        <taxon>Alphaproteobacteria</taxon>
        <taxon>Hyphomicrobiales</taxon>
        <taxon>Phyllobacteriaceae</taxon>
        <taxon>Neoaquamicrobium</taxon>
    </lineage>
</organism>
<keyword evidence="4" id="KW-1185">Reference proteome</keyword>
<sequence length="100" mass="10380">MKTAAAATLVAGMTLPAFADAACDVPVAESLPREARPTSMKMNLSWLHTCLLLAPLVGAVCLMAIASGSVVAHAPRALSSHASAGQHRFAAEHIGRQRHL</sequence>
<evidence type="ECO:0000256" key="1">
    <source>
        <dbReference type="SAM" id="Phobius"/>
    </source>
</evidence>
<reference evidence="3 4" key="1">
    <citation type="submission" date="2024-01" db="EMBL/GenBank/DDBJ databases">
        <title>New evidence supports the origin of RcGTA from prophage.</title>
        <authorList>
            <person name="Xu Y."/>
            <person name="Liu B."/>
            <person name="Chen F."/>
        </authorList>
    </citation>
    <scope>NUCLEOTIDE SEQUENCE [LARGE SCALE GENOMIC DNA]</scope>
    <source>
        <strain evidence="3 4">CBW1107-2</strain>
    </source>
</reference>
<dbReference type="Proteomes" id="UP001559025">
    <property type="component" value="Unassembled WGS sequence"/>
</dbReference>
<dbReference type="RefSeq" id="WP_368803937.1">
    <property type="nucleotide sequence ID" value="NZ_JAZHFV010000005.1"/>
</dbReference>
<keyword evidence="1" id="KW-1133">Transmembrane helix</keyword>
<accession>A0ABV3WXI0</accession>
<feature type="chain" id="PRO_5045964972" evidence="2">
    <location>
        <begin position="20"/>
        <end position="100"/>
    </location>
</feature>
<feature type="signal peptide" evidence="2">
    <location>
        <begin position="1"/>
        <end position="19"/>
    </location>
</feature>